<keyword evidence="6 9" id="KW-0201">Cytochrome c-type biogenesis</keyword>
<dbReference type="PRINTS" id="PR01386">
    <property type="entry name" value="CCMCBIOGNSIS"/>
</dbReference>
<dbReference type="AlphaFoldDB" id="A0A4R3NFK7"/>
<keyword evidence="9" id="KW-0997">Cell inner membrane</keyword>
<evidence type="ECO:0000256" key="9">
    <source>
        <dbReference type="RuleBase" id="RU364092"/>
    </source>
</evidence>
<evidence type="ECO:0000256" key="3">
    <source>
        <dbReference type="ARBA" id="ARBA00005840"/>
    </source>
</evidence>
<evidence type="ECO:0000256" key="7">
    <source>
        <dbReference type="ARBA" id="ARBA00022989"/>
    </source>
</evidence>
<evidence type="ECO:0000256" key="8">
    <source>
        <dbReference type="ARBA" id="ARBA00023136"/>
    </source>
</evidence>
<dbReference type="GO" id="GO:0017004">
    <property type="term" value="P:cytochrome complex assembly"/>
    <property type="evidence" value="ECO:0007669"/>
    <property type="project" value="UniProtKB-KW"/>
</dbReference>
<feature type="transmembrane region" description="Helical" evidence="9">
    <location>
        <begin position="91"/>
        <end position="115"/>
    </location>
</feature>
<evidence type="ECO:0000256" key="1">
    <source>
        <dbReference type="ARBA" id="ARBA00002442"/>
    </source>
</evidence>
<dbReference type="PANTHER" id="PTHR30071">
    <property type="entry name" value="HEME EXPORTER PROTEIN C"/>
    <property type="match status" value="1"/>
</dbReference>
<keyword evidence="7 9" id="KW-1133">Transmembrane helix</keyword>
<dbReference type="PANTHER" id="PTHR30071:SF1">
    <property type="entry name" value="CYTOCHROME B_B6 PROTEIN-RELATED"/>
    <property type="match status" value="1"/>
</dbReference>
<accession>A0A4R3NFK7</accession>
<feature type="transmembrane region" description="Helical" evidence="9">
    <location>
        <begin position="63"/>
        <end position="84"/>
    </location>
</feature>
<dbReference type="GO" id="GO:0020037">
    <property type="term" value="F:heme binding"/>
    <property type="evidence" value="ECO:0007669"/>
    <property type="project" value="InterPro"/>
</dbReference>
<feature type="transmembrane region" description="Helical" evidence="9">
    <location>
        <begin position="202"/>
        <end position="221"/>
    </location>
</feature>
<gene>
    <name evidence="9" type="primary">ccmC</name>
    <name evidence="11" type="ORF">EC835_10736</name>
</gene>
<comment type="subcellular location">
    <subcellularLocation>
        <location evidence="9">Cell inner membrane</location>
    </subcellularLocation>
    <subcellularLocation>
        <location evidence="2">Membrane</location>
        <topology evidence="2">Multi-pass membrane protein</topology>
    </subcellularLocation>
</comment>
<evidence type="ECO:0000256" key="2">
    <source>
        <dbReference type="ARBA" id="ARBA00004141"/>
    </source>
</evidence>
<keyword evidence="5 9" id="KW-0812">Transmembrane</keyword>
<dbReference type="EMBL" id="SMAS01000007">
    <property type="protein sequence ID" value="TCT31508.1"/>
    <property type="molecule type" value="Genomic_DNA"/>
</dbReference>
<keyword evidence="9" id="KW-0813">Transport</keyword>
<keyword evidence="8 9" id="KW-0472">Membrane</keyword>
<feature type="domain" description="Cytochrome c assembly protein" evidence="10">
    <location>
        <begin position="6"/>
        <end position="184"/>
    </location>
</feature>
<feature type="transmembrane region" description="Helical" evidence="9">
    <location>
        <begin position="127"/>
        <end position="146"/>
    </location>
</feature>
<dbReference type="RefSeq" id="WP_132496675.1">
    <property type="nucleotide sequence ID" value="NZ_SMAS01000007.1"/>
</dbReference>
<comment type="caution">
    <text evidence="11">The sequence shown here is derived from an EMBL/GenBank/DDBJ whole genome shotgun (WGS) entry which is preliminary data.</text>
</comment>
<feature type="transmembrane region" description="Helical" evidence="9">
    <location>
        <begin position="21"/>
        <end position="43"/>
    </location>
</feature>
<name>A0A4R3NFK7_9GAMM</name>
<evidence type="ECO:0000313" key="11">
    <source>
        <dbReference type="EMBL" id="TCT31508.1"/>
    </source>
</evidence>
<dbReference type="GO" id="GO:0005886">
    <property type="term" value="C:plasma membrane"/>
    <property type="evidence" value="ECO:0007669"/>
    <property type="project" value="UniProtKB-SubCell"/>
</dbReference>
<dbReference type="InterPro" id="IPR002541">
    <property type="entry name" value="Cyt_c_assembly"/>
</dbReference>
<evidence type="ECO:0000259" key="10">
    <source>
        <dbReference type="Pfam" id="PF01578"/>
    </source>
</evidence>
<dbReference type="InterPro" id="IPR045062">
    <property type="entry name" value="Cyt_c_biogenesis_CcsA/CcmC"/>
</dbReference>
<feature type="transmembrane region" description="Helical" evidence="9">
    <location>
        <begin position="158"/>
        <end position="177"/>
    </location>
</feature>
<proteinExistence type="inferred from homology"/>
<comment type="function">
    <text evidence="1 9">Required for the export of heme to the periplasm for the biogenesis of c-type cytochromes.</text>
</comment>
<evidence type="ECO:0000313" key="12">
    <source>
        <dbReference type="Proteomes" id="UP000295055"/>
    </source>
</evidence>
<evidence type="ECO:0000256" key="5">
    <source>
        <dbReference type="ARBA" id="ARBA00022692"/>
    </source>
</evidence>
<dbReference type="Pfam" id="PF01578">
    <property type="entry name" value="Cytochrom_C_asm"/>
    <property type="match status" value="1"/>
</dbReference>
<dbReference type="InterPro" id="IPR003557">
    <property type="entry name" value="Cyt_c_biogenesis_CcmC"/>
</dbReference>
<keyword evidence="9" id="KW-1003">Cell membrane</keyword>
<organism evidence="11 12">
    <name type="scientific">Providencia alcalifaciens</name>
    <dbReference type="NCBI Taxonomy" id="126385"/>
    <lineage>
        <taxon>Bacteria</taxon>
        <taxon>Pseudomonadati</taxon>
        <taxon>Pseudomonadota</taxon>
        <taxon>Gammaproteobacteria</taxon>
        <taxon>Enterobacterales</taxon>
        <taxon>Morganellaceae</taxon>
        <taxon>Providencia</taxon>
    </lineage>
</organism>
<dbReference type="GO" id="GO:0015232">
    <property type="term" value="F:heme transmembrane transporter activity"/>
    <property type="evidence" value="ECO:0007669"/>
    <property type="project" value="InterPro"/>
</dbReference>
<reference evidence="11 12" key="1">
    <citation type="submission" date="2019-03" db="EMBL/GenBank/DDBJ databases">
        <title>Genomic analyses of the natural microbiome of Caenorhabditis elegans.</title>
        <authorList>
            <person name="Samuel B."/>
        </authorList>
    </citation>
    <scope>NUCLEOTIDE SEQUENCE [LARGE SCALE GENOMIC DNA]</scope>
    <source>
        <strain evidence="11 12">JUb102</strain>
    </source>
</reference>
<dbReference type="OrthoDB" id="9778550at2"/>
<evidence type="ECO:0000256" key="4">
    <source>
        <dbReference type="ARBA" id="ARBA00016463"/>
    </source>
</evidence>
<comment type="similarity">
    <text evidence="3 9">Belongs to the CcmC/CycZ/HelC family.</text>
</comment>
<sequence>MWKKLHQLAIPMNLYRICGRLAPWFIVLSVIFLAVGWVWGFGFAPTDKTQSDSYRIIYIHVPAAMWSMGIYATMAITAFIGLVWQMKISELAIAAMAPVGAVFTFIALVTGATWGKPMWGAWWVWDARLTSELILLFLYVGVIALWHAFDDRRTAGKAAAILVLIGVINLPIIHYSVEWWQTLHQPSTRMQESINPAMRTPLRLAILGYLFLFISLTLIRLRNQLLMLERNRPWVLELMTKRGNSHGRKS</sequence>
<protein>
    <recommendedName>
        <fullName evidence="4 9">Heme exporter protein C</fullName>
    </recommendedName>
    <alternativeName>
        <fullName evidence="9">Cytochrome c-type biogenesis protein</fullName>
    </alternativeName>
</protein>
<dbReference type="NCBIfam" id="TIGR01191">
    <property type="entry name" value="ccmC"/>
    <property type="match status" value="1"/>
</dbReference>
<evidence type="ECO:0000256" key="6">
    <source>
        <dbReference type="ARBA" id="ARBA00022748"/>
    </source>
</evidence>
<dbReference type="Proteomes" id="UP000295055">
    <property type="component" value="Unassembled WGS sequence"/>
</dbReference>